<dbReference type="PROSITE" id="PS50048">
    <property type="entry name" value="ZN2_CY6_FUNGAL_2"/>
    <property type="match status" value="1"/>
</dbReference>
<dbReference type="GeneID" id="36628552"/>
<dbReference type="GO" id="GO:0000981">
    <property type="term" value="F:DNA-binding transcription factor activity, RNA polymerase II-specific"/>
    <property type="evidence" value="ECO:0007669"/>
    <property type="project" value="InterPro"/>
</dbReference>
<evidence type="ECO:0000313" key="5">
    <source>
        <dbReference type="Proteomes" id="UP000241690"/>
    </source>
</evidence>
<keyword evidence="2" id="KW-0539">Nucleus</keyword>
<proteinExistence type="predicted"/>
<comment type="subcellular location">
    <subcellularLocation>
        <location evidence="1">Nucleus</location>
    </subcellularLocation>
</comment>
<dbReference type="PANTHER" id="PTHR37534:SF46">
    <property type="entry name" value="ZN(II)2CYS6 TRANSCRIPTION FACTOR (EUROFUNG)"/>
    <property type="match status" value="1"/>
</dbReference>
<dbReference type="SUPFAM" id="SSF57701">
    <property type="entry name" value="Zn2/Cys6 DNA-binding domain"/>
    <property type="match status" value="1"/>
</dbReference>
<organism evidence="4 5">
    <name type="scientific">Trichoderma harzianum CBS 226.95</name>
    <dbReference type="NCBI Taxonomy" id="983964"/>
    <lineage>
        <taxon>Eukaryota</taxon>
        <taxon>Fungi</taxon>
        <taxon>Dikarya</taxon>
        <taxon>Ascomycota</taxon>
        <taxon>Pezizomycotina</taxon>
        <taxon>Sordariomycetes</taxon>
        <taxon>Hypocreomycetidae</taxon>
        <taxon>Hypocreales</taxon>
        <taxon>Hypocreaceae</taxon>
        <taxon>Trichoderma</taxon>
    </lineage>
</organism>
<evidence type="ECO:0000313" key="4">
    <source>
        <dbReference type="EMBL" id="PTB48940.1"/>
    </source>
</evidence>
<dbReference type="AlphaFoldDB" id="A0A2T3ZVV0"/>
<dbReference type="PANTHER" id="PTHR37534">
    <property type="entry name" value="TRANSCRIPTIONAL ACTIVATOR PROTEIN UGA3"/>
    <property type="match status" value="1"/>
</dbReference>
<dbReference type="InterPro" id="IPR001138">
    <property type="entry name" value="Zn2Cys6_DnaBD"/>
</dbReference>
<dbReference type="RefSeq" id="XP_024768617.1">
    <property type="nucleotide sequence ID" value="XM_024919983.1"/>
</dbReference>
<dbReference type="GO" id="GO:0008270">
    <property type="term" value="F:zinc ion binding"/>
    <property type="evidence" value="ECO:0007669"/>
    <property type="project" value="InterPro"/>
</dbReference>
<dbReference type="EMBL" id="KZ679695">
    <property type="protein sequence ID" value="PTB48940.1"/>
    <property type="molecule type" value="Genomic_DNA"/>
</dbReference>
<accession>A0A2T3ZVV0</accession>
<dbReference type="Gene3D" id="4.10.240.10">
    <property type="entry name" value="Zn(2)-C6 fungal-type DNA-binding domain"/>
    <property type="match status" value="1"/>
</dbReference>
<dbReference type="InterPro" id="IPR036864">
    <property type="entry name" value="Zn2-C6_fun-type_DNA-bd_sf"/>
</dbReference>
<name>A0A2T3ZVV0_TRIHA</name>
<gene>
    <name evidence="4" type="ORF">M431DRAFT_513255</name>
</gene>
<evidence type="ECO:0000256" key="1">
    <source>
        <dbReference type="ARBA" id="ARBA00004123"/>
    </source>
</evidence>
<dbReference type="GO" id="GO:0005634">
    <property type="term" value="C:nucleus"/>
    <property type="evidence" value="ECO:0007669"/>
    <property type="project" value="UniProtKB-SubCell"/>
</dbReference>
<evidence type="ECO:0000256" key="2">
    <source>
        <dbReference type="ARBA" id="ARBA00023242"/>
    </source>
</evidence>
<dbReference type="Pfam" id="PF00172">
    <property type="entry name" value="Zn_clus"/>
    <property type="match status" value="1"/>
</dbReference>
<dbReference type="CDD" id="cd00067">
    <property type="entry name" value="GAL4"/>
    <property type="match status" value="1"/>
</dbReference>
<protein>
    <recommendedName>
        <fullName evidence="3">Zn(2)-C6 fungal-type domain-containing protein</fullName>
    </recommendedName>
</protein>
<dbReference type="Proteomes" id="UP000241690">
    <property type="component" value="Unassembled WGS sequence"/>
</dbReference>
<dbReference type="SMART" id="SM00066">
    <property type="entry name" value="GAL4"/>
    <property type="match status" value="1"/>
</dbReference>
<dbReference type="STRING" id="983964.A0A2T3ZVV0"/>
<sequence>MQCRRRPYDYSKPRPNYPRFKTGCLSCRLRKKKCDEVKPRCRACCRNHLECQWPDLSGGTSQPNSGSKPAGRGAVVEQLPIVRAETQSSSPISTLLRRQPPTHDLPIPGTACNLTQVSITLLQHYSEYTAGLLCTSPPTKSPFITVVLPLASTDELIMHTILALSGTHLECRQSVRNSGSIGSVDLEMQRATALHYQNTISGLRRELLNFDSANDRQQVRLLLILIIACHYEAISGNKSGMMLQHLRASREIVRRLLTQPQRVNIDQDSLGFSLELYAYLSIVNSLASYRSIGKLAQPYDTFLTSLDELSSYSTFGSMFGGCHSLYELIPRISQLGVEYLAGQSILGDDWIPGAELQSCYKAIQQRIITWTMPPSADSLDQHENSDITTAAEVIRHGLYIYLMTSFCGAGRPDPISQLQIEAQVDIVLALASSVKNMRSRTILLWPCIIAGSCMTKEEQQKHLKYELLHSGFDMKHLFSLSEMLERMWRDDDARAYGPYGLYLTMEKSNHYIPIM</sequence>
<dbReference type="PROSITE" id="PS00463">
    <property type="entry name" value="ZN2_CY6_FUNGAL_1"/>
    <property type="match status" value="1"/>
</dbReference>
<dbReference type="Pfam" id="PF11951">
    <property type="entry name" value="Fungal_trans_2"/>
    <property type="match status" value="1"/>
</dbReference>
<reference evidence="4 5" key="1">
    <citation type="submission" date="2016-07" db="EMBL/GenBank/DDBJ databases">
        <title>Multiple horizontal gene transfer events from other fungi enriched the ability of initially mycotrophic Trichoderma (Ascomycota) to feed on dead plant biomass.</title>
        <authorList>
            <consortium name="DOE Joint Genome Institute"/>
            <person name="Aerts A."/>
            <person name="Atanasova L."/>
            <person name="Chenthamara K."/>
            <person name="Zhang J."/>
            <person name="Grujic M."/>
            <person name="Henrissat B."/>
            <person name="Kuo A."/>
            <person name="Salamov A."/>
            <person name="Lipzen A."/>
            <person name="Labutti K."/>
            <person name="Barry K."/>
            <person name="Miao Y."/>
            <person name="Rahimi M.J."/>
            <person name="Shen Q."/>
            <person name="Grigoriev I.V."/>
            <person name="Kubicek C.P."/>
            <person name="Druzhinina I.S."/>
        </authorList>
    </citation>
    <scope>NUCLEOTIDE SEQUENCE [LARGE SCALE GENOMIC DNA]</scope>
    <source>
        <strain evidence="4 5">CBS 226.95</strain>
    </source>
</reference>
<dbReference type="InterPro" id="IPR021858">
    <property type="entry name" value="Fun_TF"/>
</dbReference>
<keyword evidence="5" id="KW-1185">Reference proteome</keyword>
<evidence type="ECO:0000259" key="3">
    <source>
        <dbReference type="PROSITE" id="PS50048"/>
    </source>
</evidence>
<feature type="domain" description="Zn(2)-C6 fungal-type" evidence="3">
    <location>
        <begin position="23"/>
        <end position="53"/>
    </location>
</feature>